<protein>
    <recommendedName>
        <fullName evidence="3">Carboxypeptidase regulatory-like domain-containing protein</fullName>
    </recommendedName>
</protein>
<keyword evidence="2" id="KW-1185">Reference proteome</keyword>
<organism evidence="1 2">
    <name type="scientific">Fimbriiglobus ruber</name>
    <dbReference type="NCBI Taxonomy" id="1908690"/>
    <lineage>
        <taxon>Bacteria</taxon>
        <taxon>Pseudomonadati</taxon>
        <taxon>Planctomycetota</taxon>
        <taxon>Planctomycetia</taxon>
        <taxon>Gemmatales</taxon>
        <taxon>Gemmataceae</taxon>
        <taxon>Fimbriiglobus</taxon>
    </lineage>
</organism>
<evidence type="ECO:0008006" key="3">
    <source>
        <dbReference type="Google" id="ProtNLM"/>
    </source>
</evidence>
<accession>A0A225D0E9</accession>
<gene>
    <name evidence="1" type="ORF">FRUB_09913</name>
</gene>
<name>A0A225D0E9_9BACT</name>
<comment type="caution">
    <text evidence="1">The sequence shown here is derived from an EMBL/GenBank/DDBJ whole genome shotgun (WGS) entry which is preliminary data.</text>
</comment>
<evidence type="ECO:0000313" key="2">
    <source>
        <dbReference type="Proteomes" id="UP000214646"/>
    </source>
</evidence>
<dbReference type="EMBL" id="NIDE01000019">
    <property type="protein sequence ID" value="OWK35071.1"/>
    <property type="molecule type" value="Genomic_DNA"/>
</dbReference>
<sequence length="139" mass="14314">MTIRIFTGIVALSVALVTGCADSNQPTFPALHPVKGVVKRGSGAVSGGVVRFLPEPDKGEFIVNAEVGQDGTFTLTTVRSTDSRGERKTGAPAGAYKVTYTPLLGEQKAGATVSGPVNVPGSITIQSGNNDLTIDLTKK</sequence>
<dbReference type="OrthoDB" id="287810at2"/>
<dbReference type="Proteomes" id="UP000214646">
    <property type="component" value="Unassembled WGS sequence"/>
</dbReference>
<evidence type="ECO:0000313" key="1">
    <source>
        <dbReference type="EMBL" id="OWK35071.1"/>
    </source>
</evidence>
<dbReference type="PROSITE" id="PS51257">
    <property type="entry name" value="PROKAR_LIPOPROTEIN"/>
    <property type="match status" value="1"/>
</dbReference>
<dbReference type="RefSeq" id="WP_088260270.1">
    <property type="nucleotide sequence ID" value="NZ_NIDE01000019.1"/>
</dbReference>
<dbReference type="AlphaFoldDB" id="A0A225D0E9"/>
<reference evidence="2" key="1">
    <citation type="submission" date="2017-06" db="EMBL/GenBank/DDBJ databases">
        <title>Genome analysis of Fimbriiglobus ruber SP5, the first member of the order Planctomycetales with confirmed chitinolytic capability.</title>
        <authorList>
            <person name="Ravin N.V."/>
            <person name="Rakitin A.L."/>
            <person name="Ivanova A.A."/>
            <person name="Beletsky A.V."/>
            <person name="Kulichevskaya I.S."/>
            <person name="Mardanov A.V."/>
            <person name="Dedysh S.N."/>
        </authorList>
    </citation>
    <scope>NUCLEOTIDE SEQUENCE [LARGE SCALE GENOMIC DNA]</scope>
    <source>
        <strain evidence="2">SP5</strain>
    </source>
</reference>
<proteinExistence type="predicted"/>